<keyword evidence="1" id="KW-0732">Signal</keyword>
<protein>
    <submittedName>
        <fullName evidence="2">Tetratricopeptide repeat protein</fullName>
    </submittedName>
</protein>
<name>A0ABS8GBA6_9ALTE</name>
<dbReference type="SUPFAM" id="SSF48452">
    <property type="entry name" value="TPR-like"/>
    <property type="match status" value="1"/>
</dbReference>
<feature type="signal peptide" evidence="1">
    <location>
        <begin position="1"/>
        <end position="29"/>
    </location>
</feature>
<organism evidence="2 3">
    <name type="scientific">Fluctibacter halophilus</name>
    <dbReference type="NCBI Taxonomy" id="226011"/>
    <lineage>
        <taxon>Bacteria</taxon>
        <taxon>Pseudomonadati</taxon>
        <taxon>Pseudomonadota</taxon>
        <taxon>Gammaproteobacteria</taxon>
        <taxon>Alteromonadales</taxon>
        <taxon>Alteromonadaceae</taxon>
        <taxon>Fluctibacter</taxon>
    </lineage>
</organism>
<dbReference type="RefSeq" id="WP_229159894.1">
    <property type="nucleotide sequence ID" value="NZ_JAJEWP010000002.1"/>
</dbReference>
<reference evidence="2 3" key="1">
    <citation type="submission" date="2021-10" db="EMBL/GenBank/DDBJ databases">
        <title>Draft genome of Aestuariibacter halophilus JC2043.</title>
        <authorList>
            <person name="Emsley S.A."/>
            <person name="Pfannmuller K.M."/>
            <person name="Ushijima B."/>
            <person name="Saw J.H."/>
            <person name="Videau P."/>
        </authorList>
    </citation>
    <scope>NUCLEOTIDE SEQUENCE [LARGE SCALE GENOMIC DNA]</scope>
    <source>
        <strain evidence="2 3">JC2043</strain>
    </source>
</reference>
<feature type="chain" id="PRO_5045758319" evidence="1">
    <location>
        <begin position="30"/>
        <end position="392"/>
    </location>
</feature>
<keyword evidence="3" id="KW-1185">Reference proteome</keyword>
<dbReference type="Gene3D" id="1.25.40.10">
    <property type="entry name" value="Tetratricopeptide repeat domain"/>
    <property type="match status" value="1"/>
</dbReference>
<gene>
    <name evidence="2" type="ORF">LJ739_09640</name>
</gene>
<proteinExistence type="predicted"/>
<sequence length="392" mass="44262">MKTTIVTTRLHRWCLQGLMLLTMALPAAAQQSYDREQQQAISQAFVDAVNARDLDAVGQLMNMQALGQRIVDEAFTDPEIREGYMEGFGSEQARSQMIGGAMMAMQQGAMQAHFRGFVEAEGESRPLVRLDIENGGFEYMFFDFEAPTRDVDGDIADFYIASSGKWQSEQMLQATRLMLPDQNNWLKRLAGETAIDEELVKSFGQLVEHRMQGDFKAAYELLTGLPESVRHERVIIDLALQIGKLYRDDAYVFQLGELAKYHGDDPSTHFMLLDYYYLQGDVQQAMNITDKLIERFGADGPLMMIKANLYIAAGEPDNAEQSLQRAIDNEPAFLQSYWVLIQLLLQQQRFDDVVLALKGVQGQGIALSKDMFHANPEYEGFVASEAFANWTL</sequence>
<comment type="caution">
    <text evidence="2">The sequence shown here is derived from an EMBL/GenBank/DDBJ whole genome shotgun (WGS) entry which is preliminary data.</text>
</comment>
<evidence type="ECO:0000313" key="2">
    <source>
        <dbReference type="EMBL" id="MCC2616501.1"/>
    </source>
</evidence>
<evidence type="ECO:0000256" key="1">
    <source>
        <dbReference type="SAM" id="SignalP"/>
    </source>
</evidence>
<dbReference type="EMBL" id="JAJEWP010000002">
    <property type="protein sequence ID" value="MCC2616501.1"/>
    <property type="molecule type" value="Genomic_DNA"/>
</dbReference>
<dbReference type="Proteomes" id="UP001520878">
    <property type="component" value="Unassembled WGS sequence"/>
</dbReference>
<dbReference type="InterPro" id="IPR011990">
    <property type="entry name" value="TPR-like_helical_dom_sf"/>
</dbReference>
<accession>A0ABS8GBA6</accession>
<evidence type="ECO:0000313" key="3">
    <source>
        <dbReference type="Proteomes" id="UP001520878"/>
    </source>
</evidence>